<dbReference type="Ensembl" id="ENSEBUT00000008394.1">
    <property type="protein sequence ID" value="ENSEBUP00000007905.1"/>
    <property type="gene ID" value="ENSEBUG00000005140.1"/>
</dbReference>
<dbReference type="InterPro" id="IPR001309">
    <property type="entry name" value="Pept_C14_p20"/>
</dbReference>
<dbReference type="PROSITE" id="PS50207">
    <property type="entry name" value="CASPASE_P10"/>
    <property type="match status" value="1"/>
</dbReference>
<dbReference type="PRINTS" id="PR00376">
    <property type="entry name" value="IL1BCENZYME"/>
</dbReference>
<dbReference type="AlphaFoldDB" id="A0A8C4PZY3"/>
<dbReference type="InterPro" id="IPR011029">
    <property type="entry name" value="DEATH-like_dom_sf"/>
</dbReference>
<name>A0A8C4PZY3_EPTBU</name>
<protein>
    <submittedName>
        <fullName evidence="5">Caspase 2, apoptosis-related cysteine peptidase</fullName>
    </submittedName>
</protein>
<dbReference type="SMART" id="SM00115">
    <property type="entry name" value="CASc"/>
    <property type="match status" value="1"/>
</dbReference>
<dbReference type="SUPFAM" id="SSF47986">
    <property type="entry name" value="DEATH domain"/>
    <property type="match status" value="1"/>
</dbReference>
<dbReference type="InterPro" id="IPR002138">
    <property type="entry name" value="Pept_C14_p10"/>
</dbReference>
<dbReference type="GO" id="GO:0004197">
    <property type="term" value="F:cysteine-type endopeptidase activity"/>
    <property type="evidence" value="ECO:0007669"/>
    <property type="project" value="InterPro"/>
</dbReference>
<dbReference type="InterPro" id="IPR001315">
    <property type="entry name" value="CARD"/>
</dbReference>
<dbReference type="Proteomes" id="UP000694388">
    <property type="component" value="Unplaced"/>
</dbReference>
<dbReference type="Gene3D" id="3.30.70.1470">
    <property type="entry name" value="Caspase-like"/>
    <property type="match status" value="1"/>
</dbReference>
<dbReference type="Gene3D" id="1.10.533.10">
    <property type="entry name" value="Death Domain, Fas"/>
    <property type="match status" value="1"/>
</dbReference>
<dbReference type="InterPro" id="IPR029030">
    <property type="entry name" value="Caspase-like_dom_sf"/>
</dbReference>
<dbReference type="InterPro" id="IPR015917">
    <property type="entry name" value="Pept_C14A"/>
</dbReference>
<dbReference type="InterPro" id="IPR011600">
    <property type="entry name" value="Pept_C14_caspase"/>
</dbReference>
<feature type="domain" description="Caspase family p10" evidence="3">
    <location>
        <begin position="311"/>
        <end position="358"/>
    </location>
</feature>
<dbReference type="GeneTree" id="ENSGT00940000156657"/>
<evidence type="ECO:0000256" key="2">
    <source>
        <dbReference type="RuleBase" id="RU003971"/>
    </source>
</evidence>
<dbReference type="GO" id="GO:0042981">
    <property type="term" value="P:regulation of apoptotic process"/>
    <property type="evidence" value="ECO:0007669"/>
    <property type="project" value="InterPro"/>
</dbReference>
<feature type="domain" description="Caspase family p20" evidence="4">
    <location>
        <begin position="138"/>
        <end position="260"/>
    </location>
</feature>
<reference evidence="5" key="1">
    <citation type="submission" date="2025-08" db="UniProtKB">
        <authorList>
            <consortium name="Ensembl"/>
        </authorList>
    </citation>
    <scope>IDENTIFICATION</scope>
</reference>
<keyword evidence="6" id="KW-1185">Reference proteome</keyword>
<dbReference type="SMART" id="SM00114">
    <property type="entry name" value="CARD"/>
    <property type="match status" value="1"/>
</dbReference>
<dbReference type="PANTHER" id="PTHR47901">
    <property type="entry name" value="CASPASE RECRUITMENT DOMAIN-CONTAINING PROTEIN 18"/>
    <property type="match status" value="1"/>
</dbReference>
<dbReference type="Pfam" id="PF00656">
    <property type="entry name" value="Peptidase_C14"/>
    <property type="match status" value="1"/>
</dbReference>
<dbReference type="PROSITE" id="PS01122">
    <property type="entry name" value="CASPASE_CYS"/>
    <property type="match status" value="1"/>
</dbReference>
<comment type="similarity">
    <text evidence="1 2">Belongs to the peptidase C14A family.</text>
</comment>
<evidence type="ECO:0000259" key="4">
    <source>
        <dbReference type="PROSITE" id="PS50208"/>
    </source>
</evidence>
<evidence type="ECO:0000313" key="6">
    <source>
        <dbReference type="Proteomes" id="UP000694388"/>
    </source>
</evidence>
<proteinExistence type="inferred from homology"/>
<reference evidence="5" key="2">
    <citation type="submission" date="2025-09" db="UniProtKB">
        <authorList>
            <consortium name="Ensembl"/>
        </authorList>
    </citation>
    <scope>IDENTIFICATION</scope>
</reference>
<dbReference type="SUPFAM" id="SSF52129">
    <property type="entry name" value="Caspase-like"/>
    <property type="match status" value="1"/>
</dbReference>
<dbReference type="PROSITE" id="PS50208">
    <property type="entry name" value="CASPASE_P20"/>
    <property type="match status" value="1"/>
</dbReference>
<evidence type="ECO:0000313" key="5">
    <source>
        <dbReference type="Ensembl" id="ENSEBUP00000007905.1"/>
    </source>
</evidence>
<dbReference type="GO" id="GO:0006508">
    <property type="term" value="P:proteolysis"/>
    <property type="evidence" value="ECO:0007669"/>
    <property type="project" value="InterPro"/>
</dbReference>
<dbReference type="InterPro" id="IPR002398">
    <property type="entry name" value="Pept_C14"/>
</dbReference>
<accession>A0A8C4PZY3</accession>
<evidence type="ECO:0000256" key="1">
    <source>
        <dbReference type="ARBA" id="ARBA00010134"/>
    </source>
</evidence>
<dbReference type="OMA" id="MRELIQX"/>
<organism evidence="5 6">
    <name type="scientific">Eptatretus burgeri</name>
    <name type="common">Inshore hagfish</name>
    <dbReference type="NCBI Taxonomy" id="7764"/>
    <lineage>
        <taxon>Eukaryota</taxon>
        <taxon>Metazoa</taxon>
        <taxon>Chordata</taxon>
        <taxon>Craniata</taxon>
        <taxon>Vertebrata</taxon>
        <taxon>Cyclostomata</taxon>
        <taxon>Myxini</taxon>
        <taxon>Myxiniformes</taxon>
        <taxon>Myxinidae</taxon>
        <taxon>Eptatretinae</taxon>
        <taxon>Eptatretus</taxon>
    </lineage>
</organism>
<dbReference type="Gene3D" id="3.40.50.1460">
    <property type="match status" value="1"/>
</dbReference>
<evidence type="ECO:0000259" key="3">
    <source>
        <dbReference type="PROSITE" id="PS50207"/>
    </source>
</evidence>
<sequence length="360" mass="40429">MEERHKKVLRLCRIRLIDDLVLPELLQHLIVSGTLNELEQIAHLLTLLPKRGPDAFTYLCVGLQATGQEHLEKHLITTLSTLQVLFILSQTPLSFSSRHALGPCDDLCDGMHPISVQPSTHEFYLQHAPTAYCMRAHPRGLALLLSNVDFLEGLGLDQRAGGEIDRANIEIFALLKYNSYLYLTQEMEVELAKFAQKEEHSEADMAVVVILSHGVDGAVYGVDGALLPVERVFNLFNNGSCPRLQQKPKVFLIQACRGGMRCVHMKSPDQHFTDGRKEEEKEEVGKNPWIWGKLLSVMGPLILLHSPLCFIFTKCNVHVQVNSMIKAREAIAPGTDYHQCKEMSEYGSTLCKNLYLFPGC</sequence>
<dbReference type="InterPro" id="IPR033139">
    <property type="entry name" value="Caspase_cys_AS"/>
</dbReference>
<dbReference type="PANTHER" id="PTHR47901:SF7">
    <property type="entry name" value="CASPASE 2"/>
    <property type="match status" value="1"/>
</dbReference>